<dbReference type="InterPro" id="IPR052755">
    <property type="entry name" value="Lysozyme_Inhibitor_LprI"/>
</dbReference>
<name>A0A1X7IBY2_9BURK</name>
<dbReference type="PANTHER" id="PTHR37549:SF1">
    <property type="entry name" value="LIPOPROTEIN LPRI"/>
    <property type="match status" value="1"/>
</dbReference>
<dbReference type="AlphaFoldDB" id="A0A1X7IBY2"/>
<dbReference type="InterPro" id="IPR009739">
    <property type="entry name" value="LprI-like_N"/>
</dbReference>
<sequence>MGIALSAHAAAIDCSSANTRTDRLICGNDALVSADSSLAAAYDHAVDMAEDQDAVIRSQHAWLRQRNACSDVACIASAYRERIDALKRVKHASWTTYSNPALGISFEYLANRKVKTPCPVLGGDHCVAIVGRNMWNSDYFIAFEIFDGTLEATAEDQAVFDRDEDGKWITNAGPGPNVKAESFSGPGWKGLRATIVCGINDPATGFHAVAGNCYWAVLSNGKRSAVADTQGIVGTDDATLHSVATFRFNR</sequence>
<organism evidence="2 3">
    <name type="scientific">Paraburkholderia susongensis</name>
    <dbReference type="NCBI Taxonomy" id="1515439"/>
    <lineage>
        <taxon>Bacteria</taxon>
        <taxon>Pseudomonadati</taxon>
        <taxon>Pseudomonadota</taxon>
        <taxon>Betaproteobacteria</taxon>
        <taxon>Burkholderiales</taxon>
        <taxon>Burkholderiaceae</taxon>
        <taxon>Paraburkholderia</taxon>
    </lineage>
</organism>
<evidence type="ECO:0000259" key="1">
    <source>
        <dbReference type="Pfam" id="PF07007"/>
    </source>
</evidence>
<gene>
    <name evidence="2" type="ORF">SAMN06265784_101497</name>
</gene>
<dbReference type="Proteomes" id="UP000193228">
    <property type="component" value="Unassembled WGS sequence"/>
</dbReference>
<reference evidence="3" key="1">
    <citation type="submission" date="2017-04" db="EMBL/GenBank/DDBJ databases">
        <authorList>
            <person name="Varghese N."/>
            <person name="Submissions S."/>
        </authorList>
    </citation>
    <scope>NUCLEOTIDE SEQUENCE [LARGE SCALE GENOMIC DNA]</scope>
    <source>
        <strain evidence="3">LMG 29540</strain>
    </source>
</reference>
<dbReference type="EMBL" id="FXAT01000001">
    <property type="protein sequence ID" value="SMG11615.1"/>
    <property type="molecule type" value="Genomic_DNA"/>
</dbReference>
<evidence type="ECO:0000313" key="3">
    <source>
        <dbReference type="Proteomes" id="UP000193228"/>
    </source>
</evidence>
<evidence type="ECO:0000313" key="2">
    <source>
        <dbReference type="EMBL" id="SMG11615.1"/>
    </source>
</evidence>
<feature type="domain" description="Lysozyme inhibitor LprI-like N-terminal" evidence="1">
    <location>
        <begin position="14"/>
        <end position="83"/>
    </location>
</feature>
<dbReference type="Pfam" id="PF07007">
    <property type="entry name" value="LprI"/>
    <property type="match status" value="1"/>
</dbReference>
<dbReference type="STRING" id="1515439.SAMN06265784_101497"/>
<dbReference type="PANTHER" id="PTHR37549">
    <property type="entry name" value="LIPOPROTEIN LPRI"/>
    <property type="match status" value="1"/>
</dbReference>
<dbReference type="Gene3D" id="1.20.1270.180">
    <property type="match status" value="1"/>
</dbReference>
<proteinExistence type="predicted"/>
<dbReference type="GO" id="GO:0005576">
    <property type="term" value="C:extracellular region"/>
    <property type="evidence" value="ECO:0007669"/>
    <property type="project" value="TreeGrafter"/>
</dbReference>
<accession>A0A1X7IBY2</accession>
<keyword evidence="3" id="KW-1185">Reference proteome</keyword>
<protein>
    <recommendedName>
        <fullName evidence="1">Lysozyme inhibitor LprI-like N-terminal domain-containing protein</fullName>
    </recommendedName>
</protein>